<proteinExistence type="predicted"/>
<feature type="transmembrane region" description="Helical" evidence="2">
    <location>
        <begin position="99"/>
        <end position="124"/>
    </location>
</feature>
<feature type="region of interest" description="Disordered" evidence="1">
    <location>
        <begin position="164"/>
        <end position="187"/>
    </location>
</feature>
<dbReference type="AlphaFoldDB" id="A0A0C3D1Z6"/>
<keyword evidence="4" id="KW-1185">Reference proteome</keyword>
<accession>A0A0C3D1Z6</accession>
<organism evidence="3 4">
    <name type="scientific">Oidiodendron maius (strain Zn)</name>
    <dbReference type="NCBI Taxonomy" id="913774"/>
    <lineage>
        <taxon>Eukaryota</taxon>
        <taxon>Fungi</taxon>
        <taxon>Dikarya</taxon>
        <taxon>Ascomycota</taxon>
        <taxon>Pezizomycotina</taxon>
        <taxon>Leotiomycetes</taxon>
        <taxon>Leotiomycetes incertae sedis</taxon>
        <taxon>Myxotrichaceae</taxon>
        <taxon>Oidiodendron</taxon>
    </lineage>
</organism>
<name>A0A0C3D1Z6_OIDMZ</name>
<keyword evidence="2" id="KW-1133">Transmembrane helix</keyword>
<keyword evidence="2" id="KW-0472">Membrane</keyword>
<feature type="transmembrane region" description="Helical" evidence="2">
    <location>
        <begin position="20"/>
        <end position="38"/>
    </location>
</feature>
<feature type="non-terminal residue" evidence="3">
    <location>
        <position position="1"/>
    </location>
</feature>
<feature type="transmembrane region" description="Helical" evidence="2">
    <location>
        <begin position="69"/>
        <end position="93"/>
    </location>
</feature>
<evidence type="ECO:0000313" key="4">
    <source>
        <dbReference type="Proteomes" id="UP000054321"/>
    </source>
</evidence>
<evidence type="ECO:0000256" key="2">
    <source>
        <dbReference type="SAM" id="Phobius"/>
    </source>
</evidence>
<dbReference type="InParanoid" id="A0A0C3D1Z6"/>
<evidence type="ECO:0000313" key="3">
    <source>
        <dbReference type="EMBL" id="KIM95937.1"/>
    </source>
</evidence>
<gene>
    <name evidence="3" type="ORF">OIDMADRAFT_20891</name>
</gene>
<reference evidence="3 4" key="1">
    <citation type="submission" date="2014-04" db="EMBL/GenBank/DDBJ databases">
        <authorList>
            <consortium name="DOE Joint Genome Institute"/>
            <person name="Kuo A."/>
            <person name="Martino E."/>
            <person name="Perotto S."/>
            <person name="Kohler A."/>
            <person name="Nagy L.G."/>
            <person name="Floudas D."/>
            <person name="Copeland A."/>
            <person name="Barry K.W."/>
            <person name="Cichocki N."/>
            <person name="Veneault-Fourrey C."/>
            <person name="LaButti K."/>
            <person name="Lindquist E.A."/>
            <person name="Lipzen A."/>
            <person name="Lundell T."/>
            <person name="Morin E."/>
            <person name="Murat C."/>
            <person name="Sun H."/>
            <person name="Tunlid A."/>
            <person name="Henrissat B."/>
            <person name="Grigoriev I.V."/>
            <person name="Hibbett D.S."/>
            <person name="Martin F."/>
            <person name="Nordberg H.P."/>
            <person name="Cantor M.N."/>
            <person name="Hua S.X."/>
        </authorList>
    </citation>
    <scope>NUCLEOTIDE SEQUENCE [LARGE SCALE GENOMIC DNA]</scope>
    <source>
        <strain evidence="3 4">Zn</strain>
    </source>
</reference>
<dbReference type="EMBL" id="KN832885">
    <property type="protein sequence ID" value="KIM95937.1"/>
    <property type="molecule type" value="Genomic_DNA"/>
</dbReference>
<dbReference type="OrthoDB" id="10547812at2759"/>
<evidence type="ECO:0000256" key="1">
    <source>
        <dbReference type="SAM" id="MobiDB-lite"/>
    </source>
</evidence>
<protein>
    <submittedName>
        <fullName evidence="3">Uncharacterized protein</fullName>
    </submittedName>
</protein>
<dbReference type="HOGENOM" id="CLU_1450966_0_0_1"/>
<dbReference type="Proteomes" id="UP000054321">
    <property type="component" value="Unassembled WGS sequence"/>
</dbReference>
<reference evidence="4" key="2">
    <citation type="submission" date="2015-01" db="EMBL/GenBank/DDBJ databases">
        <title>Evolutionary Origins and Diversification of the Mycorrhizal Mutualists.</title>
        <authorList>
            <consortium name="DOE Joint Genome Institute"/>
            <consortium name="Mycorrhizal Genomics Consortium"/>
            <person name="Kohler A."/>
            <person name="Kuo A."/>
            <person name="Nagy L.G."/>
            <person name="Floudas D."/>
            <person name="Copeland A."/>
            <person name="Barry K.W."/>
            <person name="Cichocki N."/>
            <person name="Veneault-Fourrey C."/>
            <person name="LaButti K."/>
            <person name="Lindquist E.A."/>
            <person name="Lipzen A."/>
            <person name="Lundell T."/>
            <person name="Morin E."/>
            <person name="Murat C."/>
            <person name="Riley R."/>
            <person name="Ohm R."/>
            <person name="Sun H."/>
            <person name="Tunlid A."/>
            <person name="Henrissat B."/>
            <person name="Grigoriev I.V."/>
            <person name="Hibbett D.S."/>
            <person name="Martin F."/>
        </authorList>
    </citation>
    <scope>NUCLEOTIDE SEQUENCE [LARGE SCALE GENOMIC DNA]</scope>
    <source>
        <strain evidence="4">Zn</strain>
    </source>
</reference>
<sequence length="187" mass="20942">VVSFFGLFWFPYHDDLPYRVMFDALAVGCINAVLYFLAPRFPRLLKAYRQSASPRLPFDGQKLLPKDDWWIIAFFGICFGGWLASSMGLSVSYKFMSALALQSLLAALTVYTLIQAATILWIYIYHYPEKPLLGLVTGLLWPPLHPLHRFLLRVGNKLGRLLGEKAPPAGRPRIAESQSGAGLTDPA</sequence>
<keyword evidence="2" id="KW-0812">Transmembrane</keyword>